<keyword evidence="6" id="KW-1185">Reference proteome</keyword>
<dbReference type="Pfam" id="PF07859">
    <property type="entry name" value="Abhydrolase_3"/>
    <property type="match status" value="1"/>
</dbReference>
<sequence length="297" mass="31268">MASLAAHLLNPVLRYQVRRALGKASDPAQIRKAFRTRLPVPRGVSYTAAIIGGIPGEWVEPASGARPGVTLLYLHGGAYMVCSAETHRPITGGFARRGVRVFAANYRLAPEHPFPAAVEDGLAAYRGLLEQGIAPDRLAIAGDSAGGGLALAVLLKARDEGLPMPARIVLFSPWTDLAGTGASATENDGRDPMLVGSRIAEGAALYLNGADATTPYASPLYGAMDGMPPMMIHVGANEVLRDDSVRLDDKARAAGVISLLRVWPVVPHAWPIFQSLLPEGREALDAAAAFIRGALRG</sequence>
<evidence type="ECO:0000259" key="4">
    <source>
        <dbReference type="Pfam" id="PF07859"/>
    </source>
</evidence>
<dbReference type="PANTHER" id="PTHR48081">
    <property type="entry name" value="AB HYDROLASE SUPERFAMILY PROTEIN C4A8.06C"/>
    <property type="match status" value="1"/>
</dbReference>
<feature type="active site" evidence="3">
    <location>
        <position position="144"/>
    </location>
</feature>
<dbReference type="PROSITE" id="PS01174">
    <property type="entry name" value="LIPASE_GDXG_SER"/>
    <property type="match status" value="1"/>
</dbReference>
<dbReference type="InterPro" id="IPR013094">
    <property type="entry name" value="AB_hydrolase_3"/>
</dbReference>
<name>A0AAW9DRR8_ACIAO</name>
<organism evidence="5 6">
    <name type="scientific">Acidiphilium acidophilum</name>
    <name type="common">Thiobacillus acidophilus</name>
    <dbReference type="NCBI Taxonomy" id="76588"/>
    <lineage>
        <taxon>Bacteria</taxon>
        <taxon>Pseudomonadati</taxon>
        <taxon>Pseudomonadota</taxon>
        <taxon>Alphaproteobacteria</taxon>
        <taxon>Acetobacterales</taxon>
        <taxon>Acidocellaceae</taxon>
        <taxon>Acidiphilium</taxon>
    </lineage>
</organism>
<reference evidence="5 6" key="1">
    <citation type="submission" date="2023-11" db="EMBL/GenBank/DDBJ databases">
        <title>MicrobeMod: A computational toolkit for identifying prokaryotic methylation and restriction-modification with nanopore sequencing.</title>
        <authorList>
            <person name="Crits-Christoph A."/>
            <person name="Kang S.C."/>
            <person name="Lee H."/>
            <person name="Ostrov N."/>
        </authorList>
    </citation>
    <scope>NUCLEOTIDE SEQUENCE [LARGE SCALE GENOMIC DNA]</scope>
    <source>
        <strain evidence="5 6">DSMZ 700</strain>
    </source>
</reference>
<evidence type="ECO:0000313" key="5">
    <source>
        <dbReference type="EMBL" id="MDX5931012.1"/>
    </source>
</evidence>
<dbReference type="RefSeq" id="WP_319613934.1">
    <property type="nucleotide sequence ID" value="NZ_JAWXYB010000018.1"/>
</dbReference>
<accession>A0AAW9DRR8</accession>
<dbReference type="AlphaFoldDB" id="A0AAW9DRR8"/>
<proteinExistence type="inferred from homology"/>
<dbReference type="Gene3D" id="3.40.50.1820">
    <property type="entry name" value="alpha/beta hydrolase"/>
    <property type="match status" value="1"/>
</dbReference>
<dbReference type="SUPFAM" id="SSF53474">
    <property type="entry name" value="alpha/beta-Hydrolases"/>
    <property type="match status" value="1"/>
</dbReference>
<protein>
    <submittedName>
        <fullName evidence="5">Alpha/beta hydrolase</fullName>
    </submittedName>
</protein>
<evidence type="ECO:0000256" key="1">
    <source>
        <dbReference type="ARBA" id="ARBA00010515"/>
    </source>
</evidence>
<dbReference type="PROSITE" id="PS01173">
    <property type="entry name" value="LIPASE_GDXG_HIS"/>
    <property type="match status" value="1"/>
</dbReference>
<gene>
    <name evidence="5" type="ORF">SIL87_09575</name>
</gene>
<dbReference type="InterPro" id="IPR033140">
    <property type="entry name" value="Lipase_GDXG_put_SER_AS"/>
</dbReference>
<comment type="caution">
    <text evidence="5">The sequence shown here is derived from an EMBL/GenBank/DDBJ whole genome shotgun (WGS) entry which is preliminary data.</text>
</comment>
<feature type="domain" description="Alpha/beta hydrolase fold-3" evidence="4">
    <location>
        <begin position="71"/>
        <end position="270"/>
    </location>
</feature>
<evidence type="ECO:0000256" key="2">
    <source>
        <dbReference type="ARBA" id="ARBA00022801"/>
    </source>
</evidence>
<comment type="similarity">
    <text evidence="1">Belongs to the 'GDXG' lipolytic enzyme family.</text>
</comment>
<dbReference type="InterPro" id="IPR029058">
    <property type="entry name" value="AB_hydrolase_fold"/>
</dbReference>
<keyword evidence="2 5" id="KW-0378">Hydrolase</keyword>
<dbReference type="InterPro" id="IPR050300">
    <property type="entry name" value="GDXG_lipolytic_enzyme"/>
</dbReference>
<dbReference type="Proteomes" id="UP001279553">
    <property type="component" value="Unassembled WGS sequence"/>
</dbReference>
<evidence type="ECO:0000256" key="3">
    <source>
        <dbReference type="PROSITE-ProRule" id="PRU10038"/>
    </source>
</evidence>
<dbReference type="InterPro" id="IPR002168">
    <property type="entry name" value="Lipase_GDXG_HIS_AS"/>
</dbReference>
<evidence type="ECO:0000313" key="6">
    <source>
        <dbReference type="Proteomes" id="UP001279553"/>
    </source>
</evidence>
<dbReference type="PANTHER" id="PTHR48081:SF30">
    <property type="entry name" value="ACETYL-HYDROLASE LIPR-RELATED"/>
    <property type="match status" value="1"/>
</dbReference>
<dbReference type="EMBL" id="JAWXYB010000018">
    <property type="protein sequence ID" value="MDX5931012.1"/>
    <property type="molecule type" value="Genomic_DNA"/>
</dbReference>
<dbReference type="GO" id="GO:0004806">
    <property type="term" value="F:triacylglycerol lipase activity"/>
    <property type="evidence" value="ECO:0007669"/>
    <property type="project" value="TreeGrafter"/>
</dbReference>